<keyword evidence="2" id="KW-0812">Transmembrane</keyword>
<protein>
    <recommendedName>
        <fullName evidence="5">Metallophosphoesterase</fullName>
    </recommendedName>
</protein>
<evidence type="ECO:0000256" key="1">
    <source>
        <dbReference type="SAM" id="MobiDB-lite"/>
    </source>
</evidence>
<keyword evidence="2" id="KW-1133">Transmembrane helix</keyword>
<accession>A0A7W4VUT2</accession>
<evidence type="ECO:0000313" key="4">
    <source>
        <dbReference type="Proteomes" id="UP000589626"/>
    </source>
</evidence>
<keyword evidence="4" id="KW-1185">Reference proteome</keyword>
<proteinExistence type="predicted"/>
<name>A0A7W4VUT2_9ACTN</name>
<gene>
    <name evidence="3" type="ORF">FHU40_001960</name>
</gene>
<dbReference type="AlphaFoldDB" id="A0A7W4VUT2"/>
<dbReference type="Proteomes" id="UP000589626">
    <property type="component" value="Unassembled WGS sequence"/>
</dbReference>
<feature type="transmembrane region" description="Helical" evidence="2">
    <location>
        <begin position="119"/>
        <end position="137"/>
    </location>
</feature>
<keyword evidence="2" id="KW-0472">Membrane</keyword>
<evidence type="ECO:0000256" key="2">
    <source>
        <dbReference type="SAM" id="Phobius"/>
    </source>
</evidence>
<dbReference type="InterPro" id="IPR029052">
    <property type="entry name" value="Metallo-depent_PP-like"/>
</dbReference>
<dbReference type="EMBL" id="JACHWR010000001">
    <property type="protein sequence ID" value="MBB3042159.1"/>
    <property type="molecule type" value="Genomic_DNA"/>
</dbReference>
<feature type="transmembrane region" description="Helical" evidence="2">
    <location>
        <begin position="149"/>
        <end position="169"/>
    </location>
</feature>
<dbReference type="RefSeq" id="WP_221199543.1">
    <property type="nucleotide sequence ID" value="NZ_JACHWR010000001.1"/>
</dbReference>
<feature type="transmembrane region" description="Helical" evidence="2">
    <location>
        <begin position="12"/>
        <end position="31"/>
    </location>
</feature>
<comment type="caution">
    <text evidence="3">The sequence shown here is derived from an EMBL/GenBank/DDBJ whole genome shotgun (WGS) entry which is preliminary data.</text>
</comment>
<feature type="region of interest" description="Disordered" evidence="1">
    <location>
        <begin position="501"/>
        <end position="523"/>
    </location>
</feature>
<evidence type="ECO:0008006" key="5">
    <source>
        <dbReference type="Google" id="ProtNLM"/>
    </source>
</evidence>
<sequence length="523" mass="55435">MPAIGRPALRALAYAGAWLVCAVVVTAAVFFTSSRQVELASHDAVVRPTLSGEAVLFTGPVFPDVRVPGIGMLGVDIRLDKTDVTSTDELVRRYAYIASQPEGQITKVGDAVEGMLLNAALRGAIIGLLPIGVWLLVGRARRRELAGRVHLPQVLIGIGVVVVLGVGLLQPWTEGEAVEDEDGGWVSLQDFLGPQVPLPDGLEEVEVRGDVTTAQTRRLVESAIDTYDKSKVFYAEAAEEAATLDLRQPREGDTVVAFVSDRHDNIGMDRVARAIADRAGATAVYDGGDDTSSGKSWEAFSLDSVSEAFSGLDRWAVAGNHDHGDFVHDYLADHGWTMLDGEVVEGPGGTTLLGVDDPRSSGLGSWRDETGLSFDEVEHRLADAACDADERLTTMLVHDANLGREALARGCVDLVLGGHLHVRGVPTRVDGPDGEVGYTYTTGTTGGAAYAIAIGSKPRRAADVSLVTYRDGRPAGIQWVTLQPNGVFQIGTFVPLLYPEADADSGADRGRDSDGGSSEAPSD</sequence>
<reference evidence="3 4" key="1">
    <citation type="submission" date="2020-08" db="EMBL/GenBank/DDBJ databases">
        <title>Sequencing the genomes of 1000 actinobacteria strains.</title>
        <authorList>
            <person name="Klenk H.-P."/>
        </authorList>
    </citation>
    <scope>NUCLEOTIDE SEQUENCE [LARGE SCALE GENOMIC DNA]</scope>
    <source>
        <strain evidence="3 4">DSM 105498</strain>
    </source>
</reference>
<dbReference type="SUPFAM" id="SSF56300">
    <property type="entry name" value="Metallo-dependent phosphatases"/>
    <property type="match status" value="1"/>
</dbReference>
<organism evidence="3 4">
    <name type="scientific">Nocardioides soli</name>
    <dbReference type="NCBI Taxonomy" id="1036020"/>
    <lineage>
        <taxon>Bacteria</taxon>
        <taxon>Bacillati</taxon>
        <taxon>Actinomycetota</taxon>
        <taxon>Actinomycetes</taxon>
        <taxon>Propionibacteriales</taxon>
        <taxon>Nocardioidaceae</taxon>
        <taxon>Nocardioides</taxon>
    </lineage>
</organism>
<evidence type="ECO:0000313" key="3">
    <source>
        <dbReference type="EMBL" id="MBB3042159.1"/>
    </source>
</evidence>